<name>A0ABZ0CSY5_9BURK</name>
<comment type="similarity">
    <text evidence="1">Belongs to the leucine-binding protein family.</text>
</comment>
<dbReference type="InterPro" id="IPR028081">
    <property type="entry name" value="Leu-bd"/>
</dbReference>
<sequence length="379" mass="40452">MSQSITRRACLQGLAATSASLALPAAHAAPGDEILIGQSAHLTGPAAAQLVRVLKGQELALEEFNERKGGVAGRKVRLITLDDAYDPKRCVENVHTLIDKEKVVALYGLGSTANVAAVLPVLAEKKVPLISVYTGAPSLRTPQHPYFFTTMASYRDEVGKMVQNLVSGQRKRIAVAVLNNAFGKEMAPMVEDVAKEHGASVVATQAIDITGANAVNACKLLGDAKPDGLIIMAFGPMFVPTVKAARAYIGVPIYGPTIANSRNSIEALGDEARGIAFTRLLPNALRPTLNVIRDYGAAMERAKIPIDYDHFFGYVNLRVLLEGLRRAGKSVTPQSLVTTMERAGTMDIGGYKLNYGPNNHHGSKLVELTIIGPGGRYIS</sequence>
<reference evidence="5 6" key="1">
    <citation type="submission" date="2023-10" db="EMBL/GenBank/DDBJ databases">
        <title>Bacteria for the degradation of biodegradable plastic PBAT(Polybutylene adipate terephthalate).</title>
        <authorList>
            <person name="Weon H.-Y."/>
            <person name="Yeon J."/>
        </authorList>
    </citation>
    <scope>NUCLEOTIDE SEQUENCE [LARGE SCALE GENOMIC DNA]</scope>
    <source>
        <strain evidence="5 6">SBD 7-3</strain>
    </source>
</reference>
<dbReference type="PROSITE" id="PS51318">
    <property type="entry name" value="TAT"/>
    <property type="match status" value="1"/>
</dbReference>
<dbReference type="InterPro" id="IPR028082">
    <property type="entry name" value="Peripla_BP_I"/>
</dbReference>
<evidence type="ECO:0000313" key="5">
    <source>
        <dbReference type="EMBL" id="WOB08072.1"/>
    </source>
</evidence>
<evidence type="ECO:0000256" key="3">
    <source>
        <dbReference type="SAM" id="SignalP"/>
    </source>
</evidence>
<dbReference type="SUPFAM" id="SSF53822">
    <property type="entry name" value="Periplasmic binding protein-like I"/>
    <property type="match status" value="1"/>
</dbReference>
<feature type="chain" id="PRO_5046999294" evidence="3">
    <location>
        <begin position="29"/>
        <end position="379"/>
    </location>
</feature>
<organism evidence="5 6">
    <name type="scientific">Piscinibacter gummiphilus</name>
    <dbReference type="NCBI Taxonomy" id="946333"/>
    <lineage>
        <taxon>Bacteria</taxon>
        <taxon>Pseudomonadati</taxon>
        <taxon>Pseudomonadota</taxon>
        <taxon>Betaproteobacteria</taxon>
        <taxon>Burkholderiales</taxon>
        <taxon>Sphaerotilaceae</taxon>
        <taxon>Piscinibacter</taxon>
    </lineage>
</organism>
<keyword evidence="2 3" id="KW-0732">Signal</keyword>
<evidence type="ECO:0000313" key="6">
    <source>
        <dbReference type="Proteomes" id="UP001303946"/>
    </source>
</evidence>
<dbReference type="RefSeq" id="WP_316700753.1">
    <property type="nucleotide sequence ID" value="NZ_CP136336.1"/>
</dbReference>
<evidence type="ECO:0000259" key="4">
    <source>
        <dbReference type="Pfam" id="PF13458"/>
    </source>
</evidence>
<dbReference type="Proteomes" id="UP001303946">
    <property type="component" value="Chromosome"/>
</dbReference>
<evidence type="ECO:0000256" key="1">
    <source>
        <dbReference type="ARBA" id="ARBA00010062"/>
    </source>
</evidence>
<protein>
    <submittedName>
        <fullName evidence="5">ABC transporter substrate-binding protein</fullName>
    </submittedName>
</protein>
<dbReference type="Gene3D" id="3.40.50.2300">
    <property type="match status" value="2"/>
</dbReference>
<dbReference type="EMBL" id="CP136336">
    <property type="protein sequence ID" value="WOB08072.1"/>
    <property type="molecule type" value="Genomic_DNA"/>
</dbReference>
<feature type="domain" description="Leucine-binding protein" evidence="4">
    <location>
        <begin position="34"/>
        <end position="364"/>
    </location>
</feature>
<accession>A0ABZ0CSY5</accession>
<dbReference type="InterPro" id="IPR006311">
    <property type="entry name" value="TAT_signal"/>
</dbReference>
<keyword evidence="6" id="KW-1185">Reference proteome</keyword>
<dbReference type="PANTHER" id="PTHR47235">
    <property type="entry name" value="BLR6548 PROTEIN"/>
    <property type="match status" value="1"/>
</dbReference>
<evidence type="ECO:0000256" key="2">
    <source>
        <dbReference type="ARBA" id="ARBA00022729"/>
    </source>
</evidence>
<proteinExistence type="inferred from homology"/>
<feature type="signal peptide" evidence="3">
    <location>
        <begin position="1"/>
        <end position="28"/>
    </location>
</feature>
<dbReference type="PANTHER" id="PTHR47235:SF1">
    <property type="entry name" value="BLR6548 PROTEIN"/>
    <property type="match status" value="1"/>
</dbReference>
<dbReference type="Pfam" id="PF13458">
    <property type="entry name" value="Peripla_BP_6"/>
    <property type="match status" value="1"/>
</dbReference>
<dbReference type="CDD" id="cd06326">
    <property type="entry name" value="PBP1_ABC_ligand_binding-like"/>
    <property type="match status" value="1"/>
</dbReference>
<gene>
    <name evidence="5" type="ORF">RXV79_24615</name>
</gene>